<keyword evidence="1" id="KW-0812">Transmembrane</keyword>
<reference evidence="2 3" key="1">
    <citation type="journal article" date="2013" name="ISME J.">
        <title>A metabolic model for members of the genus Tetrasphaera involved in enhanced biological phosphorus removal.</title>
        <authorList>
            <person name="Kristiansen R."/>
            <person name="Nguyen H.T.T."/>
            <person name="Saunders A.M."/>
            <person name="Nielsen J.L."/>
            <person name="Wimmer R."/>
            <person name="Le V.Q."/>
            <person name="McIlroy S.J."/>
            <person name="Petrovski S."/>
            <person name="Seviour R.J."/>
            <person name="Calteau A."/>
            <person name="Nielsen K.L."/>
            <person name="Nielsen P.H."/>
        </authorList>
    </citation>
    <scope>NUCLEOTIDE SEQUENCE [LARGE SCALE GENOMIC DNA]</scope>
    <source>
        <strain evidence="2 3">T1-X7</strain>
    </source>
</reference>
<gene>
    <name evidence="2" type="ORF">BN12_60027</name>
</gene>
<sequence length="117" mass="12005">MSDARDQVGLSKVALLSLACAALVVIGLVIWGKHTVAADGSICGSAWHFWVMRRGTSGGQVTPSEQEAIAHACRVASRGSFLTGAALVASGLVAGAFALRAALGGRSMDTQETSEIY</sequence>
<dbReference type="AlphaFoldDB" id="A0A077M1U3"/>
<evidence type="ECO:0008006" key="4">
    <source>
        <dbReference type="Google" id="ProtNLM"/>
    </source>
</evidence>
<organism evidence="2 3">
    <name type="scientific">Nostocoides japonicum T1-X7</name>
    <dbReference type="NCBI Taxonomy" id="1194083"/>
    <lineage>
        <taxon>Bacteria</taxon>
        <taxon>Bacillati</taxon>
        <taxon>Actinomycetota</taxon>
        <taxon>Actinomycetes</taxon>
        <taxon>Micrococcales</taxon>
        <taxon>Intrasporangiaceae</taxon>
        <taxon>Nostocoides</taxon>
    </lineage>
</organism>
<comment type="caution">
    <text evidence="2">The sequence shown here is derived from an EMBL/GenBank/DDBJ whole genome shotgun (WGS) entry which is preliminary data.</text>
</comment>
<dbReference type="EMBL" id="CAJB01000392">
    <property type="protein sequence ID" value="CCH79821.1"/>
    <property type="molecule type" value="Genomic_DNA"/>
</dbReference>
<feature type="transmembrane region" description="Helical" evidence="1">
    <location>
        <begin position="12"/>
        <end position="31"/>
    </location>
</feature>
<keyword evidence="3" id="KW-1185">Reference proteome</keyword>
<dbReference type="STRING" id="1194083.BN12_60027"/>
<proteinExistence type="predicted"/>
<feature type="transmembrane region" description="Helical" evidence="1">
    <location>
        <begin position="81"/>
        <end position="103"/>
    </location>
</feature>
<evidence type="ECO:0000313" key="2">
    <source>
        <dbReference type="EMBL" id="CCH79821.1"/>
    </source>
</evidence>
<accession>A0A077M1U3</accession>
<name>A0A077M1U3_9MICO</name>
<protein>
    <recommendedName>
        <fullName evidence="4">Transmembrane protein</fullName>
    </recommendedName>
</protein>
<evidence type="ECO:0000313" key="3">
    <source>
        <dbReference type="Proteomes" id="UP000035721"/>
    </source>
</evidence>
<keyword evidence="1" id="KW-0472">Membrane</keyword>
<evidence type="ECO:0000256" key="1">
    <source>
        <dbReference type="SAM" id="Phobius"/>
    </source>
</evidence>
<dbReference type="Proteomes" id="UP000035721">
    <property type="component" value="Unassembled WGS sequence"/>
</dbReference>
<keyword evidence="1" id="KW-1133">Transmembrane helix</keyword>